<dbReference type="Proteomes" id="UP000433883">
    <property type="component" value="Unassembled WGS sequence"/>
</dbReference>
<dbReference type="Gene3D" id="3.40.50.12500">
    <property type="match status" value="1"/>
</dbReference>
<dbReference type="InterPro" id="IPR036864">
    <property type="entry name" value="Zn2-C6_fun-type_DNA-bd_sf"/>
</dbReference>
<sequence length="923" mass="102356">MIATTPLRILVINPNTSTSITETFKPLLSNLSLPNTSLSYWTCPTGPTVIKTQAHMYESTSHCIPLLLDMIDDYDGFLAACYADHPLVRLLQSYVGCKPVVGIFDASISAALTLVSAQTQFGILTTGQPFETLLTEGVKHLLHSQERDVWGHFGGVAASGVSLDDSKFEAKTKVMEATYRLVRNGTINVICIGGVILSGMESWVHEACEAALGPEKGRQVKVVDQLLAGIWTLDAKLRHGQIKSSDRASILISGLSLSRDLNTTPPYNATTDASGDPLESLVISTMEDSKVKGRRPCDNCRRRKIRCLFPSEDAVNCVLCMSRATECTYVQGPPRKKRALSSEADKVLDSGRVKQNTPVLRDYSNLAGPSLLKETLGHQNRQSSSFIGVSADFDPAMTVFLPFNQKGECLSIQTPAVLRRACESAHFMMRPDSEEEIDEEIANLDAVEKMVAPHGPALVELYFRIVHPSFPIIHKKVFLEKHGRTYRELTPIGLGAVYVLGAVYWSYSQTLSSLPKPNMVDLERLVLRMLFESHTRPKISDVQGGLVLMQRPDVNSWAMTGHVVSITQNLGLHIDCSDWHVPDWERGVRKRVAWAVFMQDKWGALVYGRPSHISLDNWDVLPLVDSDFPETARDDNDEEGSAEVEKGKQTFIHMVLLTEIVADLLDEFYTLKALRRRTDISDVLQRAKPLQMRLKTWHSKLPPSLAMGETTARRLSSVGYLHLAYYTAEITLHRAILRASTPLSINSDIRMITRTAAGTRFTSALDFAKRLKNEHLQSFWYFSSSVSLALIGTFAGILIATSYDDEERDLYTSRLAEYRWTLRISSNGADFMKYAVGNLDAGGQLLEQQFGKLAMEAQSLAAPSESPPVVEAEAPAAAADSKFSPDAAGWADFDNQAYNIDFEHLAQYDMNGMFSWDTTAKGL</sequence>
<evidence type="ECO:0000313" key="5">
    <source>
        <dbReference type="EMBL" id="KAE9982227.1"/>
    </source>
</evidence>
<proteinExistence type="inferred from homology"/>
<evidence type="ECO:0000256" key="1">
    <source>
        <dbReference type="ARBA" id="ARBA00022723"/>
    </source>
</evidence>
<accession>A0A8H3Z6C7</accession>
<dbReference type="AlphaFoldDB" id="A0A8H3Z6C7"/>
<dbReference type="EMBL" id="WNWQ01000047">
    <property type="protein sequence ID" value="KAE9982227.1"/>
    <property type="molecule type" value="Genomic_DNA"/>
</dbReference>
<dbReference type="PROSITE" id="PS00463">
    <property type="entry name" value="ZN2_CY6_FUNGAL_1"/>
    <property type="match status" value="1"/>
</dbReference>
<protein>
    <recommendedName>
        <fullName evidence="4">Zn(2)-C6 fungal-type domain-containing protein</fullName>
    </recommendedName>
</protein>
<keyword evidence="1" id="KW-0479">Metal-binding</keyword>
<dbReference type="GO" id="GO:0000981">
    <property type="term" value="F:DNA-binding transcription factor activity, RNA polymerase II-specific"/>
    <property type="evidence" value="ECO:0007669"/>
    <property type="project" value="InterPro"/>
</dbReference>
<feature type="domain" description="Zn(2)-C6 fungal-type" evidence="4">
    <location>
        <begin position="296"/>
        <end position="329"/>
    </location>
</feature>
<dbReference type="InterPro" id="IPR007219">
    <property type="entry name" value="XnlR_reg_dom"/>
</dbReference>
<dbReference type="SMART" id="SM00066">
    <property type="entry name" value="GAL4"/>
    <property type="match status" value="1"/>
</dbReference>
<comment type="caution">
    <text evidence="5">The sequence shown here is derived from an EMBL/GenBank/DDBJ whole genome shotgun (WGS) entry which is preliminary data.</text>
</comment>
<dbReference type="GO" id="GO:0006351">
    <property type="term" value="P:DNA-templated transcription"/>
    <property type="evidence" value="ECO:0007669"/>
    <property type="project" value="InterPro"/>
</dbReference>
<dbReference type="PROSITE" id="PS50048">
    <property type="entry name" value="ZN2_CY6_FUNGAL_2"/>
    <property type="match status" value="1"/>
</dbReference>
<dbReference type="SUPFAM" id="SSF57701">
    <property type="entry name" value="Zn2/Cys6 DNA-binding domain"/>
    <property type="match status" value="1"/>
</dbReference>
<gene>
    <name evidence="5" type="ORF">BLS_006386</name>
</gene>
<dbReference type="SMART" id="SM00906">
    <property type="entry name" value="Fungal_trans"/>
    <property type="match status" value="1"/>
</dbReference>
<dbReference type="InterPro" id="IPR015942">
    <property type="entry name" value="Asp/Glu/hydantoin_racemase"/>
</dbReference>
<evidence type="ECO:0000256" key="3">
    <source>
        <dbReference type="ARBA" id="ARBA00038414"/>
    </source>
</evidence>
<dbReference type="CDD" id="cd00067">
    <property type="entry name" value="GAL4"/>
    <property type="match status" value="1"/>
</dbReference>
<dbReference type="PANTHER" id="PTHR31668">
    <property type="entry name" value="GLUCOSE TRANSPORT TRANSCRIPTION REGULATOR RGT1-RELATED-RELATED"/>
    <property type="match status" value="1"/>
</dbReference>
<evidence type="ECO:0000256" key="2">
    <source>
        <dbReference type="ARBA" id="ARBA00023242"/>
    </source>
</evidence>
<dbReference type="Pfam" id="PF04082">
    <property type="entry name" value="Fungal_trans"/>
    <property type="match status" value="1"/>
</dbReference>
<dbReference type="InterPro" id="IPR053714">
    <property type="entry name" value="Iso_Racemase_Enz_sf"/>
</dbReference>
<reference evidence="5 6" key="1">
    <citation type="submission" date="2019-11" db="EMBL/GenBank/DDBJ databases">
        <title>Venturia inaequalis Genome Resource.</title>
        <authorList>
            <person name="Lichtner F.J."/>
        </authorList>
    </citation>
    <scope>NUCLEOTIDE SEQUENCE [LARGE SCALE GENOMIC DNA]</scope>
    <source>
        <strain evidence="5">Bline_iso_100314</strain>
    </source>
</reference>
<evidence type="ECO:0000313" key="6">
    <source>
        <dbReference type="Proteomes" id="UP000433883"/>
    </source>
</evidence>
<name>A0A8H3Z6C7_VENIN</name>
<dbReference type="CDD" id="cd12148">
    <property type="entry name" value="fungal_TF_MHR"/>
    <property type="match status" value="1"/>
</dbReference>
<dbReference type="GO" id="GO:0047661">
    <property type="term" value="F:amino-acid racemase activity"/>
    <property type="evidence" value="ECO:0007669"/>
    <property type="project" value="InterPro"/>
</dbReference>
<dbReference type="GO" id="GO:0008270">
    <property type="term" value="F:zinc ion binding"/>
    <property type="evidence" value="ECO:0007669"/>
    <property type="project" value="InterPro"/>
</dbReference>
<dbReference type="GO" id="GO:0001080">
    <property type="term" value="P:nitrogen catabolite activation of transcription from RNA polymerase II promoter"/>
    <property type="evidence" value="ECO:0007669"/>
    <property type="project" value="TreeGrafter"/>
</dbReference>
<dbReference type="Pfam" id="PF01177">
    <property type="entry name" value="Asp_Glu_race"/>
    <property type="match status" value="1"/>
</dbReference>
<dbReference type="PANTHER" id="PTHR31668:SF4">
    <property type="entry name" value="TRANSCRIPTIONAL ACTIVATOR PROTEIN DAL81"/>
    <property type="match status" value="1"/>
</dbReference>
<dbReference type="GO" id="GO:0005634">
    <property type="term" value="C:nucleus"/>
    <property type="evidence" value="ECO:0007669"/>
    <property type="project" value="TreeGrafter"/>
</dbReference>
<evidence type="ECO:0000259" key="4">
    <source>
        <dbReference type="PROSITE" id="PS50048"/>
    </source>
</evidence>
<dbReference type="GO" id="GO:0003677">
    <property type="term" value="F:DNA binding"/>
    <property type="evidence" value="ECO:0007669"/>
    <property type="project" value="InterPro"/>
</dbReference>
<keyword evidence="2" id="KW-0539">Nucleus</keyword>
<organism evidence="5 6">
    <name type="scientific">Venturia inaequalis</name>
    <name type="common">Apple scab fungus</name>
    <dbReference type="NCBI Taxonomy" id="5025"/>
    <lineage>
        <taxon>Eukaryota</taxon>
        <taxon>Fungi</taxon>
        <taxon>Dikarya</taxon>
        <taxon>Ascomycota</taxon>
        <taxon>Pezizomycotina</taxon>
        <taxon>Dothideomycetes</taxon>
        <taxon>Pleosporomycetidae</taxon>
        <taxon>Venturiales</taxon>
        <taxon>Venturiaceae</taxon>
        <taxon>Venturia</taxon>
    </lineage>
</organism>
<dbReference type="Gene3D" id="4.10.240.10">
    <property type="entry name" value="Zn(2)-C6 fungal-type DNA-binding domain"/>
    <property type="match status" value="1"/>
</dbReference>
<dbReference type="InterPro" id="IPR050797">
    <property type="entry name" value="Carb_Metab_Trans_Reg"/>
</dbReference>
<comment type="similarity">
    <text evidence="3">Belongs to the HyuE racemase family.</text>
</comment>
<dbReference type="InterPro" id="IPR001138">
    <property type="entry name" value="Zn2Cys6_DnaBD"/>
</dbReference>